<organism evidence="2 3">
    <name type="scientific">Bradyrhizobium cytisi</name>
    <dbReference type="NCBI Taxonomy" id="515489"/>
    <lineage>
        <taxon>Bacteria</taxon>
        <taxon>Pseudomonadati</taxon>
        <taxon>Pseudomonadota</taxon>
        <taxon>Alphaproteobacteria</taxon>
        <taxon>Hyphomicrobiales</taxon>
        <taxon>Nitrobacteraceae</taxon>
        <taxon>Bradyrhizobium</taxon>
    </lineage>
</organism>
<comment type="caution">
    <text evidence="2">The sequence shown here is derived from an EMBL/GenBank/DDBJ whole genome shotgun (WGS) entry which is preliminary data.</text>
</comment>
<dbReference type="OrthoDB" id="266140at2"/>
<gene>
    <name evidence="2" type="ORF">FXB38_24680</name>
</gene>
<reference evidence="2 3" key="1">
    <citation type="submission" date="2019-08" db="EMBL/GenBank/DDBJ databases">
        <title>Bradyrhizobium hipponensis sp. nov., a rhizobium isolated from a Lupinus angustifolius root nodule in Tunisia.</title>
        <authorList>
            <person name="Off K."/>
            <person name="Rejili M."/>
            <person name="Mars M."/>
            <person name="Brachmann A."/>
            <person name="Marin M."/>
        </authorList>
    </citation>
    <scope>NUCLEOTIDE SEQUENCE [LARGE SCALE GENOMIC DNA]</scope>
    <source>
        <strain evidence="2 3">CTAW11</strain>
    </source>
</reference>
<dbReference type="EMBL" id="VSSR01000042">
    <property type="protein sequence ID" value="TYL80167.1"/>
    <property type="molecule type" value="Genomic_DNA"/>
</dbReference>
<sequence>MSGLSGIAAVLAAVGLSAESKDSVPRAALDSAINAALAEGEKAGIIKAGTDASEISAEAVTQERTRARSILGHADAKGREDLAHHLAFETDMSAEAATAMLGKAPKAAEVKTSRLDGNVPDPKVETSTEAPKPGEGLNAAIDRQVAERAKRVA</sequence>
<name>A0A5S4WI44_9BRAD</name>
<feature type="compositionally biased region" description="Basic and acidic residues" evidence="1">
    <location>
        <begin position="144"/>
        <end position="153"/>
    </location>
</feature>
<feature type="region of interest" description="Disordered" evidence="1">
    <location>
        <begin position="99"/>
        <end position="153"/>
    </location>
</feature>
<evidence type="ECO:0000313" key="3">
    <source>
        <dbReference type="Proteomes" id="UP000324853"/>
    </source>
</evidence>
<protein>
    <submittedName>
        <fullName evidence="2">Uncharacterized protein</fullName>
    </submittedName>
</protein>
<dbReference type="AlphaFoldDB" id="A0A5S4WI44"/>
<evidence type="ECO:0000313" key="2">
    <source>
        <dbReference type="EMBL" id="TYL80167.1"/>
    </source>
</evidence>
<dbReference type="Proteomes" id="UP000324853">
    <property type="component" value="Unassembled WGS sequence"/>
</dbReference>
<keyword evidence="3" id="KW-1185">Reference proteome</keyword>
<proteinExistence type="predicted"/>
<dbReference type="RefSeq" id="WP_148753550.1">
    <property type="nucleotide sequence ID" value="NZ_VSSR01000042.1"/>
</dbReference>
<evidence type="ECO:0000256" key="1">
    <source>
        <dbReference type="SAM" id="MobiDB-lite"/>
    </source>
</evidence>
<accession>A0A5S4WI44</accession>